<evidence type="ECO:0008006" key="3">
    <source>
        <dbReference type="Google" id="ProtNLM"/>
    </source>
</evidence>
<dbReference type="PROSITE" id="PS51257">
    <property type="entry name" value="PROKAR_LIPOPROTEIN"/>
    <property type="match status" value="1"/>
</dbReference>
<dbReference type="OrthoDB" id="9152336at2"/>
<dbReference type="Proteomes" id="UP000077667">
    <property type="component" value="Chromosome"/>
</dbReference>
<reference evidence="1 2" key="1">
    <citation type="submission" date="2016-05" db="EMBL/GenBank/DDBJ databases">
        <title>Niabella ginsenosidivorans BS26 whole genome sequencing.</title>
        <authorList>
            <person name="Im W.T."/>
            <person name="Siddiqi M.Z."/>
        </authorList>
    </citation>
    <scope>NUCLEOTIDE SEQUENCE [LARGE SCALE GENOMIC DNA]</scope>
    <source>
        <strain evidence="1 2">BS26</strain>
    </source>
</reference>
<dbReference type="EMBL" id="CP015772">
    <property type="protein sequence ID" value="ANH83416.1"/>
    <property type="molecule type" value="Genomic_DNA"/>
</dbReference>
<gene>
    <name evidence="1" type="ORF">A8C56_22690</name>
</gene>
<dbReference type="RefSeq" id="WP_067760956.1">
    <property type="nucleotide sequence ID" value="NZ_CP015772.1"/>
</dbReference>
<name>A0A1A9I723_9BACT</name>
<accession>A0A1A9I723</accession>
<proteinExistence type="predicted"/>
<dbReference type="AlphaFoldDB" id="A0A1A9I723"/>
<organism evidence="1 2">
    <name type="scientific">Niabella ginsenosidivorans</name>
    <dbReference type="NCBI Taxonomy" id="1176587"/>
    <lineage>
        <taxon>Bacteria</taxon>
        <taxon>Pseudomonadati</taxon>
        <taxon>Bacteroidota</taxon>
        <taxon>Chitinophagia</taxon>
        <taxon>Chitinophagales</taxon>
        <taxon>Chitinophagaceae</taxon>
        <taxon>Niabella</taxon>
    </lineage>
</organism>
<protein>
    <recommendedName>
        <fullName evidence="3">Metalloprotease</fullName>
    </recommendedName>
</protein>
<dbReference type="KEGG" id="nia:A8C56_22690"/>
<evidence type="ECO:0000313" key="1">
    <source>
        <dbReference type="EMBL" id="ANH83416.1"/>
    </source>
</evidence>
<sequence>MKKSSTTYWLLFLITFACLNCSKEHPASDNEKDFNGCLGYAAGYKNSGTVGSPGTFTFKEAQNNKFLAQEVSIQRNFWNQVPATVSLLFEPSDAYRNAYALANGNIYFGYYLFYYMVNRFSVISPNEVSPLPVDGVLAHEWGHEVQFRLGWANYANNTERELEADFFSGYYMGLEKQWYWKQIQTYYTAIYSSGDYAFSSPNHHGTPGQRLNAAYTGLTTAVYEINNNVHYSYNQLHDIFRKNLEYIYKHTYNTTSLARDDNGGFKEVRYSRPVTRELIDRLKPTL</sequence>
<evidence type="ECO:0000313" key="2">
    <source>
        <dbReference type="Proteomes" id="UP000077667"/>
    </source>
</evidence>
<keyword evidence="2" id="KW-1185">Reference proteome</keyword>